<dbReference type="Proteomes" id="UP001056291">
    <property type="component" value="Chromosome"/>
</dbReference>
<dbReference type="NCBIfam" id="NF003819">
    <property type="entry name" value="PRK05412.1"/>
    <property type="match status" value="1"/>
</dbReference>
<dbReference type="InterPro" id="IPR036183">
    <property type="entry name" value="YajQ-like_sf"/>
</dbReference>
<keyword evidence="1 3" id="KW-0547">Nucleotide-binding</keyword>
<evidence type="ECO:0000256" key="2">
    <source>
        <dbReference type="ARBA" id="ARBA00093450"/>
    </source>
</evidence>
<comment type="function">
    <text evidence="3">Nucleotide-binding protein.</text>
</comment>
<gene>
    <name evidence="4" type="ORF">NBZ79_07120</name>
</gene>
<proteinExistence type="inferred from homology"/>
<dbReference type="InterPro" id="IPR035570">
    <property type="entry name" value="UPF0234_N"/>
</dbReference>
<dbReference type="Pfam" id="PF04461">
    <property type="entry name" value="YajQ"/>
    <property type="match status" value="1"/>
</dbReference>
<evidence type="ECO:0000313" key="4">
    <source>
        <dbReference type="EMBL" id="USG62747.1"/>
    </source>
</evidence>
<reference evidence="4" key="1">
    <citation type="submission" date="2022-06" db="EMBL/GenBank/DDBJ databases">
        <title>Sneathiella actinostolidae sp. nov., isolated from a sea anemonein the Western Pacific Ocean.</title>
        <authorList>
            <person name="Wei M.J."/>
        </authorList>
    </citation>
    <scope>NUCLEOTIDE SEQUENCE</scope>
    <source>
        <strain evidence="4">PHK-P5</strain>
    </source>
</reference>
<dbReference type="PANTHER" id="PTHR30476:SF0">
    <property type="entry name" value="UPF0234 PROTEIN YAJQ"/>
    <property type="match status" value="1"/>
</dbReference>
<keyword evidence="5" id="KW-1185">Reference proteome</keyword>
<evidence type="ECO:0000256" key="1">
    <source>
        <dbReference type="ARBA" id="ARBA00022741"/>
    </source>
</evidence>
<evidence type="ECO:0000313" key="5">
    <source>
        <dbReference type="Proteomes" id="UP001056291"/>
    </source>
</evidence>
<comment type="similarity">
    <text evidence="2 3">Belongs to the YajQ family.</text>
</comment>
<dbReference type="PANTHER" id="PTHR30476">
    <property type="entry name" value="UPF0234 PROTEIN YAJQ"/>
    <property type="match status" value="1"/>
</dbReference>
<organism evidence="4 5">
    <name type="scientific">Sneathiella marina</name>
    <dbReference type="NCBI Taxonomy" id="2950108"/>
    <lineage>
        <taxon>Bacteria</taxon>
        <taxon>Pseudomonadati</taxon>
        <taxon>Pseudomonadota</taxon>
        <taxon>Alphaproteobacteria</taxon>
        <taxon>Sneathiellales</taxon>
        <taxon>Sneathiellaceae</taxon>
        <taxon>Sneathiella</taxon>
    </lineage>
</organism>
<dbReference type="RefSeq" id="WP_251936826.1">
    <property type="nucleotide sequence ID" value="NZ_CP098747.1"/>
</dbReference>
<dbReference type="InterPro" id="IPR035571">
    <property type="entry name" value="UPF0234-like_C"/>
</dbReference>
<dbReference type="Gene3D" id="3.30.70.860">
    <property type="match status" value="1"/>
</dbReference>
<dbReference type="CDD" id="cd11740">
    <property type="entry name" value="YajQ_like"/>
    <property type="match status" value="1"/>
</dbReference>
<dbReference type="SUPFAM" id="SSF89963">
    <property type="entry name" value="YajQ-like"/>
    <property type="match status" value="2"/>
</dbReference>
<dbReference type="HAMAP" id="MF_00632">
    <property type="entry name" value="UPF0234"/>
    <property type="match status" value="1"/>
</dbReference>
<protein>
    <recommendedName>
        <fullName evidence="3">Nucleotide-binding protein NBZ79_07120</fullName>
    </recommendedName>
</protein>
<accession>A0ABY4WA13</accession>
<dbReference type="Gene3D" id="3.30.70.990">
    <property type="entry name" value="YajQ-like, domain 2"/>
    <property type="match status" value="1"/>
</dbReference>
<evidence type="ECO:0000256" key="3">
    <source>
        <dbReference type="HAMAP-Rule" id="MF_00632"/>
    </source>
</evidence>
<dbReference type="InterPro" id="IPR007551">
    <property type="entry name" value="YajQ/Smlt4090-like"/>
</dbReference>
<sequence length="161" mass="18338">MPSFDIVSKTDMAEVDNALNNIRREIETRYDFKGSNCKIELADPAITVHADDDLKLKQMHELLQTHLTRRKVDAGVLDYQTPEKSAGQSVRQTIIVRQGIDKELAKKLVKQIKGSKIKAQVAIQGEELRVTGKKRDDLQDVIAFCKGLKFELPLQYINFRD</sequence>
<name>A0ABY4WA13_9PROT</name>
<dbReference type="EMBL" id="CP098747">
    <property type="protein sequence ID" value="USG62747.1"/>
    <property type="molecule type" value="Genomic_DNA"/>
</dbReference>